<sequence length="39" mass="3994">MAVEAGEGRPGMNAAIASATRAVAEPSPMINRNPPWDGT</sequence>
<evidence type="ECO:0000313" key="3">
    <source>
        <dbReference type="Proteomes" id="UP000014137"/>
    </source>
</evidence>
<comment type="caution">
    <text evidence="2">The sequence shown here is derived from an EMBL/GenBank/DDBJ whole genome shotgun (WGS) entry which is preliminary data.</text>
</comment>
<feature type="region of interest" description="Disordered" evidence="1">
    <location>
        <begin position="1"/>
        <end position="39"/>
    </location>
</feature>
<gene>
    <name evidence="2" type="ORF">C791_5145</name>
</gene>
<protein>
    <submittedName>
        <fullName evidence="2">Uncharacterized protein</fullName>
    </submittedName>
</protein>
<dbReference type="PATRIC" id="fig|1238180.3.peg.5060"/>
<name>M2QEF0_9PSEU</name>
<organism evidence="2 3">
    <name type="scientific">Amycolatopsis azurea DSM 43854</name>
    <dbReference type="NCBI Taxonomy" id="1238180"/>
    <lineage>
        <taxon>Bacteria</taxon>
        <taxon>Bacillati</taxon>
        <taxon>Actinomycetota</taxon>
        <taxon>Actinomycetes</taxon>
        <taxon>Pseudonocardiales</taxon>
        <taxon>Pseudonocardiaceae</taxon>
        <taxon>Amycolatopsis</taxon>
    </lineage>
</organism>
<reference evidence="2 3" key="1">
    <citation type="submission" date="2012-10" db="EMBL/GenBank/DDBJ databases">
        <title>Genome assembly of Amycolatopsis azurea DSM 43854.</title>
        <authorList>
            <person name="Khatri I."/>
            <person name="Kaur I."/>
            <person name="Subramanian S."/>
            <person name="Mayilraj S."/>
        </authorList>
    </citation>
    <scope>NUCLEOTIDE SEQUENCE [LARGE SCALE GENOMIC DNA]</scope>
    <source>
        <strain evidence="2 3">DSM 43854</strain>
    </source>
</reference>
<evidence type="ECO:0000313" key="2">
    <source>
        <dbReference type="EMBL" id="EMD25136.1"/>
    </source>
</evidence>
<proteinExistence type="predicted"/>
<dbReference type="AlphaFoldDB" id="M2QEF0"/>
<dbReference type="Proteomes" id="UP000014137">
    <property type="component" value="Unassembled WGS sequence"/>
</dbReference>
<dbReference type="EMBL" id="ANMG01000050">
    <property type="protein sequence ID" value="EMD25136.1"/>
    <property type="molecule type" value="Genomic_DNA"/>
</dbReference>
<accession>M2QEF0</accession>
<evidence type="ECO:0000256" key="1">
    <source>
        <dbReference type="SAM" id="MobiDB-lite"/>
    </source>
</evidence>